<dbReference type="EMBL" id="LR796628">
    <property type="protein sequence ID" value="CAB4156287.1"/>
    <property type="molecule type" value="Genomic_DNA"/>
</dbReference>
<evidence type="ECO:0000313" key="7">
    <source>
        <dbReference type="EMBL" id="CAB4210832.1"/>
    </source>
</evidence>
<gene>
    <name evidence="4" type="ORF">UFOVP1064_21</name>
    <name evidence="5" type="ORF">UFOVP1197_42</name>
    <name evidence="6" type="ORF">UFOVP1294_48</name>
    <name evidence="7" type="ORF">UFOVP1412_51</name>
    <name evidence="8" type="ORF">UFOVP1515_20</name>
    <name evidence="2" type="ORF">UFOVP659_54</name>
    <name evidence="3" type="ORF">UFOVP885_33</name>
</gene>
<dbReference type="EMBL" id="LR797154">
    <property type="protein sequence ID" value="CAB4190195.1"/>
    <property type="molecule type" value="Genomic_DNA"/>
</dbReference>
<evidence type="ECO:0000256" key="1">
    <source>
        <dbReference type="SAM" id="Coils"/>
    </source>
</evidence>
<organism evidence="6">
    <name type="scientific">uncultured Caudovirales phage</name>
    <dbReference type="NCBI Taxonomy" id="2100421"/>
    <lineage>
        <taxon>Viruses</taxon>
        <taxon>Duplodnaviria</taxon>
        <taxon>Heunggongvirae</taxon>
        <taxon>Uroviricota</taxon>
        <taxon>Caudoviricetes</taxon>
        <taxon>Peduoviridae</taxon>
        <taxon>Maltschvirus</taxon>
        <taxon>Maltschvirus maltsch</taxon>
    </lineage>
</organism>
<feature type="coiled-coil region" evidence="1">
    <location>
        <begin position="174"/>
        <end position="208"/>
    </location>
</feature>
<evidence type="ECO:0000313" key="4">
    <source>
        <dbReference type="EMBL" id="CAB4181263.1"/>
    </source>
</evidence>
<sequence length="216" mass="23843">MNVKSAYATRANSARGPEVNMAQVMPKLHAAGWTYIKGVLRCPACVLESASPFAPLEPHHHFYTPNSLEKPMAKEPTVIVVPPPPVSPLRQPSRDHKRQIVAALEMAYDIKNQRYSGTETDKSIADMLGDGIMYGWVATIREDMFGPDGNEELGSLAADVTAWMKKVDEQMYAAEVAVAEIENSRADLENSRTEVKKLQERLNKIIAAIGPKAEKL</sequence>
<keyword evidence="1" id="KW-0175">Coiled coil</keyword>
<evidence type="ECO:0000313" key="8">
    <source>
        <dbReference type="EMBL" id="CAB5226683.1"/>
    </source>
</evidence>
<evidence type="ECO:0000313" key="2">
    <source>
        <dbReference type="EMBL" id="CAB4156287.1"/>
    </source>
</evidence>
<evidence type="ECO:0000313" key="3">
    <source>
        <dbReference type="EMBL" id="CAB4169419.1"/>
    </source>
</evidence>
<evidence type="ECO:0000313" key="5">
    <source>
        <dbReference type="EMBL" id="CAB4190195.1"/>
    </source>
</evidence>
<dbReference type="EMBL" id="LR798365">
    <property type="protein sequence ID" value="CAB5226683.1"/>
    <property type="molecule type" value="Genomic_DNA"/>
</dbReference>
<accession>A0A6J5RIY1</accession>
<protein>
    <submittedName>
        <fullName evidence="6">Uncharacterized protein</fullName>
    </submittedName>
</protein>
<reference evidence="6" key="1">
    <citation type="submission" date="2020-05" db="EMBL/GenBank/DDBJ databases">
        <authorList>
            <person name="Chiriac C."/>
            <person name="Salcher M."/>
            <person name="Ghai R."/>
            <person name="Kavagutti S V."/>
        </authorList>
    </citation>
    <scope>NUCLEOTIDE SEQUENCE</scope>
</reference>
<dbReference type="EMBL" id="LR797015">
    <property type="protein sequence ID" value="CAB4181263.1"/>
    <property type="molecule type" value="Genomic_DNA"/>
</dbReference>
<evidence type="ECO:0000313" key="6">
    <source>
        <dbReference type="EMBL" id="CAB4195932.1"/>
    </source>
</evidence>
<dbReference type="EMBL" id="LR797365">
    <property type="protein sequence ID" value="CAB4210832.1"/>
    <property type="molecule type" value="Genomic_DNA"/>
</dbReference>
<dbReference type="EMBL" id="LR797241">
    <property type="protein sequence ID" value="CAB4195932.1"/>
    <property type="molecule type" value="Genomic_DNA"/>
</dbReference>
<name>A0A6J5RIY1_9CAUD</name>
<proteinExistence type="predicted"/>
<dbReference type="EMBL" id="LR796846">
    <property type="protein sequence ID" value="CAB4169419.1"/>
    <property type="molecule type" value="Genomic_DNA"/>
</dbReference>